<protein>
    <recommendedName>
        <fullName evidence="17 20">Alpha-1,3-mannosyl-glycoprotein 2-beta-N-acetylglucosaminyltransferase</fullName>
        <shortName evidence="20">GNT-I</shortName>
        <shortName evidence="20">GlcNAc-T I</shortName>
        <ecNumber evidence="17 20">2.4.1.101</ecNumber>
    </recommendedName>
    <alternativeName>
        <fullName evidence="18 20">N-glycosyl-oligosaccharide-glycoprotein N-acetylglucosaminyltransferase I</fullName>
    </alternativeName>
</protein>
<keyword evidence="12 20" id="KW-0333">Golgi apparatus</keyword>
<dbReference type="EMBL" id="OA884604">
    <property type="protein sequence ID" value="CAD7281026.1"/>
    <property type="molecule type" value="Genomic_DNA"/>
</dbReference>
<evidence type="ECO:0000256" key="7">
    <source>
        <dbReference type="ARBA" id="ARBA00022679"/>
    </source>
</evidence>
<dbReference type="Gene3D" id="3.10.180.20">
    <property type="entry name" value="N-Acetylglucosaminyltransferase I, Domain 2"/>
    <property type="match status" value="1"/>
</dbReference>
<comment type="pathway">
    <text evidence="3 20">Protein modification; protein glycosylation.</text>
</comment>
<sequence length="493" mass="56974">MRGKRFLFRAVALVACVIVCTSLIYLWTERELSSKGNFPNPPGRLQELDRQLKALEEDAAKQRRESQRLLHMLTQFGLKNLEIKREISIVAAVPDVLEAGVQGLQVLVNSEKSVLIGSSAPPIPIVVIACNRPSVSRALDRLIEFRPKGLEDQFPIYVSQDCGHVETAEIIRGYGSQVIHLEFTDRTPIPLDKKELKWKGYYLISRHYKWALQQVFNKYNHSAVIIVEGQFHSKLFVLPFCDFIAEMTSFSNFLPQDDLEVAADFYDYFLATYPLLLGDKSLFCVSAWNDNGKKNLIDDNAADLLYRSDFFPGLGWMMTRDIWMELEEKWPRGYWDDWIRQPEQRKGRACIRPEISRTCTFGKKGVSLGQFFDKHLKFIVLNSHPVPFTHMDLSYLVRERYDREFLDAVYRSPVVDLDSLRHNKLPEGNIPVRIVYNSRPVFKRIAKALGLMDDFKSGVPRTAYRGVISLFFNSRRVYVSPPPSWRSYDPAWT</sequence>
<evidence type="ECO:0000256" key="14">
    <source>
        <dbReference type="ARBA" id="ARBA00023157"/>
    </source>
</evidence>
<evidence type="ECO:0000256" key="16">
    <source>
        <dbReference type="ARBA" id="ARBA00037706"/>
    </source>
</evidence>
<keyword evidence="10 20" id="KW-0735">Signal-anchor</keyword>
<evidence type="ECO:0000256" key="18">
    <source>
        <dbReference type="ARBA" id="ARBA00041712"/>
    </source>
</evidence>
<proteinExistence type="inferred from homology"/>
<evidence type="ECO:0000256" key="11">
    <source>
        <dbReference type="ARBA" id="ARBA00022989"/>
    </source>
</evidence>
<evidence type="ECO:0000256" key="20">
    <source>
        <dbReference type="RuleBase" id="RU368119"/>
    </source>
</evidence>
<keyword evidence="5" id="KW-0963">Cytoplasm</keyword>
<evidence type="ECO:0000256" key="9">
    <source>
        <dbReference type="ARBA" id="ARBA00022723"/>
    </source>
</evidence>
<evidence type="ECO:0000256" key="17">
    <source>
        <dbReference type="ARBA" id="ARBA00038949"/>
    </source>
</evidence>
<keyword evidence="9 20" id="KW-0479">Metal-binding</keyword>
<gene>
    <name evidence="22" type="ORF">NMOB1V02_LOCUS8680</name>
</gene>
<feature type="transmembrane region" description="Helical" evidence="20">
    <location>
        <begin position="7"/>
        <end position="27"/>
    </location>
</feature>
<dbReference type="Pfam" id="PF03071">
    <property type="entry name" value="GNT-I"/>
    <property type="match status" value="2"/>
</dbReference>
<evidence type="ECO:0000256" key="8">
    <source>
        <dbReference type="ARBA" id="ARBA00022692"/>
    </source>
</evidence>
<evidence type="ECO:0000313" key="23">
    <source>
        <dbReference type="Proteomes" id="UP000678499"/>
    </source>
</evidence>
<keyword evidence="23" id="KW-1185">Reference proteome</keyword>
<dbReference type="FunFam" id="3.10.180.20:FF:000001">
    <property type="entry name" value="alpha-1,3-mannosyl-glycoprotein 2-beta-N-acetylglucosaminyltransferase"/>
    <property type="match status" value="1"/>
</dbReference>
<dbReference type="GO" id="GO:0006487">
    <property type="term" value="P:protein N-linked glycosylation"/>
    <property type="evidence" value="ECO:0007669"/>
    <property type="project" value="TreeGrafter"/>
</dbReference>
<dbReference type="Gene3D" id="3.90.550.10">
    <property type="entry name" value="Spore Coat Polysaccharide Biosynthesis Protein SpsA, Chain A"/>
    <property type="match status" value="1"/>
</dbReference>
<evidence type="ECO:0000256" key="3">
    <source>
        <dbReference type="ARBA" id="ARBA00004922"/>
    </source>
</evidence>
<keyword evidence="21" id="KW-0175">Coiled coil</keyword>
<keyword evidence="7" id="KW-0808">Transferase</keyword>
<evidence type="ECO:0000313" key="22">
    <source>
        <dbReference type="EMBL" id="CAD7281026.1"/>
    </source>
</evidence>
<dbReference type="GO" id="GO:0048471">
    <property type="term" value="C:perinuclear region of cytoplasm"/>
    <property type="evidence" value="ECO:0007669"/>
    <property type="project" value="UniProtKB-SubCell"/>
</dbReference>
<dbReference type="UniPathway" id="UPA00378"/>
<evidence type="ECO:0000256" key="2">
    <source>
        <dbReference type="ARBA" id="ARBA00004556"/>
    </source>
</evidence>
<dbReference type="Proteomes" id="UP000678499">
    <property type="component" value="Unassembled WGS sequence"/>
</dbReference>
<evidence type="ECO:0000256" key="5">
    <source>
        <dbReference type="ARBA" id="ARBA00022490"/>
    </source>
</evidence>
<dbReference type="InterPro" id="IPR052261">
    <property type="entry name" value="Glycosyltransferase_13"/>
</dbReference>
<evidence type="ECO:0000256" key="12">
    <source>
        <dbReference type="ARBA" id="ARBA00023034"/>
    </source>
</evidence>
<dbReference type="SUPFAM" id="SSF53448">
    <property type="entry name" value="Nucleotide-diphospho-sugar transferases"/>
    <property type="match status" value="2"/>
</dbReference>
<dbReference type="InterPro" id="IPR004139">
    <property type="entry name" value="Glyco_trans_13"/>
</dbReference>
<dbReference type="GO" id="GO:0003827">
    <property type="term" value="F:alpha-1,3-mannosylglycoprotein 2-beta-N-acetylglucosaminyltransferase activity"/>
    <property type="evidence" value="ECO:0007669"/>
    <property type="project" value="UniProtKB-UniRule"/>
</dbReference>
<comment type="subcellular location">
    <subcellularLocation>
        <location evidence="2">Cytoplasm</location>
        <location evidence="2">Perinuclear region</location>
    </subcellularLocation>
    <subcellularLocation>
        <location evidence="1 20">Golgi apparatus membrane</location>
        <topology evidence="1 20">Single-pass type II membrane protein</topology>
    </subcellularLocation>
</comment>
<evidence type="ECO:0000256" key="10">
    <source>
        <dbReference type="ARBA" id="ARBA00022968"/>
    </source>
</evidence>
<keyword evidence="6 20" id="KW-0328">Glycosyltransferase</keyword>
<keyword evidence="14" id="KW-1015">Disulfide bond</keyword>
<name>A0A7R9BVI9_9CRUS</name>
<keyword evidence="15 20" id="KW-0464">Manganese</keyword>
<evidence type="ECO:0000256" key="21">
    <source>
        <dbReference type="SAM" id="Coils"/>
    </source>
</evidence>
<organism evidence="22">
    <name type="scientific">Notodromas monacha</name>
    <dbReference type="NCBI Taxonomy" id="399045"/>
    <lineage>
        <taxon>Eukaryota</taxon>
        <taxon>Metazoa</taxon>
        <taxon>Ecdysozoa</taxon>
        <taxon>Arthropoda</taxon>
        <taxon>Crustacea</taxon>
        <taxon>Oligostraca</taxon>
        <taxon>Ostracoda</taxon>
        <taxon>Podocopa</taxon>
        <taxon>Podocopida</taxon>
        <taxon>Cypridocopina</taxon>
        <taxon>Cypridoidea</taxon>
        <taxon>Cyprididae</taxon>
        <taxon>Notodromas</taxon>
    </lineage>
</organism>
<comment type="similarity">
    <text evidence="4 20">Belongs to the glycosyltransferase 13 family.</text>
</comment>
<evidence type="ECO:0000256" key="15">
    <source>
        <dbReference type="ARBA" id="ARBA00023211"/>
    </source>
</evidence>
<reference evidence="22" key="1">
    <citation type="submission" date="2020-11" db="EMBL/GenBank/DDBJ databases">
        <authorList>
            <person name="Tran Van P."/>
        </authorList>
    </citation>
    <scope>NUCLEOTIDE SEQUENCE</scope>
</reference>
<dbReference type="FunFam" id="3.90.550.10:FF:000055">
    <property type="entry name" value="Alpha-1,3-mannosyl-glycoprotein 2-beta-N-acetylglucosaminyltransferase"/>
    <property type="match status" value="1"/>
</dbReference>
<dbReference type="PANTHER" id="PTHR10468:SF0">
    <property type="entry name" value="ALPHA-1,3-MANNOSYL-GLYCOPROTEIN 2-BETA-N-ACETYLGLUCOSAMINYLTRANSFERASE"/>
    <property type="match status" value="1"/>
</dbReference>
<evidence type="ECO:0000256" key="13">
    <source>
        <dbReference type="ARBA" id="ARBA00023136"/>
    </source>
</evidence>
<dbReference type="GO" id="GO:0030145">
    <property type="term" value="F:manganese ion binding"/>
    <property type="evidence" value="ECO:0007669"/>
    <property type="project" value="UniProtKB-UniRule"/>
</dbReference>
<dbReference type="EMBL" id="CAJPEX010002567">
    <property type="protein sequence ID" value="CAG0921178.1"/>
    <property type="molecule type" value="Genomic_DNA"/>
</dbReference>
<dbReference type="EC" id="2.4.1.101" evidence="17 20"/>
<evidence type="ECO:0000256" key="19">
    <source>
        <dbReference type="ARBA" id="ARBA00049421"/>
    </source>
</evidence>
<comment type="cofactor">
    <cofactor evidence="20">
        <name>Mn(2+)</name>
        <dbReference type="ChEBI" id="CHEBI:29035"/>
    </cofactor>
    <text evidence="20">The cofactor is mostly bound to the substrate.</text>
</comment>
<accession>A0A7R9BVI9</accession>
<dbReference type="InterPro" id="IPR029044">
    <property type="entry name" value="Nucleotide-diphossugar_trans"/>
</dbReference>
<dbReference type="PANTHER" id="PTHR10468">
    <property type="entry name" value="PROTEIN O-LINKED-MANNOSE BETA-1,2-N-ACETYLGLUCOSAMINYLTRANSFERASE 1/ALPHA-1,3-MANNOSYL-GLYCOPROTEIN 2-BETA-N-ACETYLGLUCOSAMINYLTRANSFERASE"/>
    <property type="match status" value="1"/>
</dbReference>
<keyword evidence="13 20" id="KW-0472">Membrane</keyword>
<feature type="coiled-coil region" evidence="21">
    <location>
        <begin position="45"/>
        <end position="72"/>
    </location>
</feature>
<dbReference type="AlphaFoldDB" id="A0A7R9BVI9"/>
<comment type="function">
    <text evidence="16 20">Initiates complex N-linked carbohydrate formation. Essential for the conversion of high-mannose to hybrid and complex N-glycans.</text>
</comment>
<evidence type="ECO:0000256" key="1">
    <source>
        <dbReference type="ARBA" id="ARBA00004323"/>
    </source>
</evidence>
<comment type="catalytic activity">
    <reaction evidence="19 20">
        <text>N(4)-(alpha-D-Man-(1-&gt;3)-[alpha-D-Man-(1-&gt;3)-[alpha-D-Man-(1-&gt;6)]-alpha-D-Man-(1-&gt;6)]-beta-D-Man-(1-&gt;4)-beta-D-GlcNAc-(1-&gt;4)-beta-D-GlcNAc)-L-asparaginyl-[protein] (N-glucan mannose isomer 5A1,2) + UDP-N-acetyl-alpha-D-glucosamine = N(4)-{beta-D-GlcNAc-(1-&gt;2)-alpha-D-Man-(1-&gt;3)-[alpha-D-Man-(1-&gt;3)-[alpha-D-Man-(1-&gt;6)]-alpha-D-Man-(1-&gt;6)]-beta-D-Man-(1-&gt;4)-beta-D-GlcNAc-(1-&gt;4)-beta-D-GlcNAc}-L-asparaginyl-[protein] + UDP + H(+)</text>
        <dbReference type="Rhea" id="RHEA:11456"/>
        <dbReference type="Rhea" id="RHEA-COMP:14367"/>
        <dbReference type="Rhea" id="RHEA-COMP:14368"/>
        <dbReference type="ChEBI" id="CHEBI:15378"/>
        <dbReference type="ChEBI" id="CHEBI:57705"/>
        <dbReference type="ChEBI" id="CHEBI:58223"/>
        <dbReference type="ChEBI" id="CHEBI:59087"/>
        <dbReference type="ChEBI" id="CHEBI:60625"/>
        <dbReference type="EC" id="2.4.1.101"/>
    </reaction>
</comment>
<dbReference type="GO" id="GO:0000139">
    <property type="term" value="C:Golgi membrane"/>
    <property type="evidence" value="ECO:0007669"/>
    <property type="project" value="UniProtKB-SubCell"/>
</dbReference>
<evidence type="ECO:0000256" key="6">
    <source>
        <dbReference type="ARBA" id="ARBA00022676"/>
    </source>
</evidence>
<dbReference type="OrthoDB" id="440755at2759"/>
<evidence type="ECO:0000256" key="4">
    <source>
        <dbReference type="ARBA" id="ARBA00006492"/>
    </source>
</evidence>
<keyword evidence="11 20" id="KW-1133">Transmembrane helix</keyword>
<keyword evidence="8 20" id="KW-0812">Transmembrane</keyword>